<dbReference type="InterPro" id="IPR051321">
    <property type="entry name" value="PHA/PHB_synthase"/>
</dbReference>
<gene>
    <name evidence="5" type="ORF">KDL28_35970</name>
</gene>
<dbReference type="Pfam" id="PF07167">
    <property type="entry name" value="PhaC_N"/>
    <property type="match status" value="1"/>
</dbReference>
<dbReference type="RefSeq" id="WP_252445974.1">
    <property type="nucleotide sequence ID" value="NZ_JAGSOV010000083.1"/>
</dbReference>
<dbReference type="InterPro" id="IPR010941">
    <property type="entry name" value="PhaC_N"/>
</dbReference>
<organism evidence="5 6">
    <name type="scientific">Pseudonocardia humida</name>
    <dbReference type="NCBI Taxonomy" id="2800819"/>
    <lineage>
        <taxon>Bacteria</taxon>
        <taxon>Bacillati</taxon>
        <taxon>Actinomycetota</taxon>
        <taxon>Actinomycetes</taxon>
        <taxon>Pseudonocardiales</taxon>
        <taxon>Pseudonocardiaceae</taxon>
        <taxon>Pseudonocardia</taxon>
    </lineage>
</organism>
<dbReference type="SUPFAM" id="SSF53474">
    <property type="entry name" value="alpha/beta-Hydrolases"/>
    <property type="match status" value="1"/>
</dbReference>
<keyword evidence="6" id="KW-1185">Reference proteome</keyword>
<evidence type="ECO:0000313" key="5">
    <source>
        <dbReference type="EMBL" id="MCO1660469.1"/>
    </source>
</evidence>
<accession>A0ABT1ACX8</accession>
<evidence type="ECO:0000256" key="3">
    <source>
        <dbReference type="SAM" id="MobiDB-lite"/>
    </source>
</evidence>
<keyword evidence="2" id="KW-0012">Acyltransferase</keyword>
<dbReference type="PANTHER" id="PTHR36837:SF5">
    <property type="entry name" value="POLY-3-HYDROXYBUTYRATE SYNTHASE"/>
    <property type="match status" value="1"/>
</dbReference>
<dbReference type="EMBL" id="JAGSOV010000083">
    <property type="protein sequence ID" value="MCO1660469.1"/>
    <property type="molecule type" value="Genomic_DNA"/>
</dbReference>
<proteinExistence type="predicted"/>
<feature type="region of interest" description="Disordered" evidence="3">
    <location>
        <begin position="450"/>
        <end position="472"/>
    </location>
</feature>
<evidence type="ECO:0000256" key="2">
    <source>
        <dbReference type="ARBA" id="ARBA00023315"/>
    </source>
</evidence>
<dbReference type="Proteomes" id="UP001165283">
    <property type="component" value="Unassembled WGS sequence"/>
</dbReference>
<feature type="domain" description="Poly-beta-hydroxybutyrate polymerase N-terminal" evidence="4">
    <location>
        <begin position="147"/>
        <end position="207"/>
    </location>
</feature>
<protein>
    <recommendedName>
        <fullName evidence="4">Poly-beta-hydroxybutyrate polymerase N-terminal domain-containing protein</fullName>
    </recommendedName>
</protein>
<evidence type="ECO:0000259" key="4">
    <source>
        <dbReference type="Pfam" id="PF07167"/>
    </source>
</evidence>
<evidence type="ECO:0000313" key="6">
    <source>
        <dbReference type="Proteomes" id="UP001165283"/>
    </source>
</evidence>
<reference evidence="5" key="1">
    <citation type="submission" date="2021-04" db="EMBL/GenBank/DDBJ databases">
        <title>Pseudonocardia sp. nov., isolated from sandy soil of mangrove forest.</title>
        <authorList>
            <person name="Zan Z."/>
            <person name="Huang R."/>
            <person name="Liu W."/>
        </authorList>
    </citation>
    <scope>NUCLEOTIDE SEQUENCE</scope>
    <source>
        <strain evidence="5">S2-4</strain>
    </source>
</reference>
<name>A0ABT1ACX8_9PSEU</name>
<sequence length="472" mass="48543">MTERAALAGLDALAVDPPLAGGPPPPQATVPAGPLLRLAAGLAGRPLVVGRRGAALAGRLLHVGLGTAEAEPGLPPNPALRRLVQAHRAGRATAGELIADAGLDRADRDRLDAVLTAVDDLVEAVLPGTLAPSPAPARPRTARRTPVVGEEVAATPGAVVLRTPSFELIQYLPRTETVRAVPVLLVPSLTNRHYLTDLAPGRSLAEHLVAGGQQVLALSWWNPRAEHADRGLDAYARALLDAVDAVERITRAPSVSLVATGSGGTITAVLLAHLVAAGSTGRAATLTLLLPAFGRPDPPAPLPAAGPSPELRAWANDTIRLPAALHDDLTGIAARDALAHPGAVRVLGTPIDLSKVDTDAYVVAGDGGPWSAAYRSSRLLAGDTRFVLASGGPVEALVAPPGSDRSFRAAQTSAADPDAWYPTAPPAPGSWWTDHLRWLDARSGARVDAPPELGGRGLHAVAPTPGDYVSSR</sequence>
<evidence type="ECO:0000256" key="1">
    <source>
        <dbReference type="ARBA" id="ARBA00022679"/>
    </source>
</evidence>
<dbReference type="PANTHER" id="PTHR36837">
    <property type="entry name" value="POLY(3-HYDROXYALKANOATE) POLYMERASE SUBUNIT PHAC"/>
    <property type="match status" value="1"/>
</dbReference>
<keyword evidence="1" id="KW-0808">Transferase</keyword>
<dbReference type="InterPro" id="IPR029058">
    <property type="entry name" value="AB_hydrolase_fold"/>
</dbReference>
<comment type="caution">
    <text evidence="5">The sequence shown here is derived from an EMBL/GenBank/DDBJ whole genome shotgun (WGS) entry which is preliminary data.</text>
</comment>